<proteinExistence type="predicted"/>
<keyword evidence="2" id="KW-1185">Reference proteome</keyword>
<organism evidence="1 2">
    <name type="scientific">Cannabis sativa</name>
    <name type="common">Hemp</name>
    <name type="synonym">Marijuana</name>
    <dbReference type="NCBI Taxonomy" id="3483"/>
    <lineage>
        <taxon>Eukaryota</taxon>
        <taxon>Viridiplantae</taxon>
        <taxon>Streptophyta</taxon>
        <taxon>Embryophyta</taxon>
        <taxon>Tracheophyta</taxon>
        <taxon>Spermatophyta</taxon>
        <taxon>Magnoliopsida</taxon>
        <taxon>eudicotyledons</taxon>
        <taxon>Gunneridae</taxon>
        <taxon>Pentapetalae</taxon>
        <taxon>rosids</taxon>
        <taxon>fabids</taxon>
        <taxon>Rosales</taxon>
        <taxon>Cannabaceae</taxon>
        <taxon>Cannabis</taxon>
    </lineage>
</organism>
<protein>
    <submittedName>
        <fullName evidence="1">Uncharacterized protein</fullName>
    </submittedName>
</protein>
<accession>A0A7J6HVD1</accession>
<dbReference type="EMBL" id="JAATIQ010000021">
    <property type="protein sequence ID" value="KAF4399267.1"/>
    <property type="molecule type" value="Genomic_DNA"/>
</dbReference>
<dbReference type="Proteomes" id="UP000583929">
    <property type="component" value="Unassembled WGS sequence"/>
</dbReference>
<name>A0A7J6HVD1_CANSA</name>
<sequence length="100" mass="11793">MYKNTHPVTEEIADHIFHQINLESMLLSNIYAAIGKWEEFAKVMISEKRKGQGNLELVYESFMSWRFIWNVRDIYTIYPNGSINLQNLVGRELNVNDEVQ</sequence>
<evidence type="ECO:0000313" key="2">
    <source>
        <dbReference type="Proteomes" id="UP000583929"/>
    </source>
</evidence>
<dbReference type="AlphaFoldDB" id="A0A7J6HVD1"/>
<evidence type="ECO:0000313" key="1">
    <source>
        <dbReference type="EMBL" id="KAF4399267.1"/>
    </source>
</evidence>
<reference evidence="1 2" key="1">
    <citation type="journal article" date="2020" name="bioRxiv">
        <title>Sequence and annotation of 42 cannabis genomes reveals extensive copy number variation in cannabinoid synthesis and pathogen resistance genes.</title>
        <authorList>
            <person name="Mckernan K.J."/>
            <person name="Helbert Y."/>
            <person name="Kane L.T."/>
            <person name="Ebling H."/>
            <person name="Zhang L."/>
            <person name="Liu B."/>
            <person name="Eaton Z."/>
            <person name="Mclaughlin S."/>
            <person name="Kingan S."/>
            <person name="Baybayan P."/>
            <person name="Concepcion G."/>
            <person name="Jordan M."/>
            <person name="Riva A."/>
            <person name="Barbazuk W."/>
            <person name="Harkins T."/>
        </authorList>
    </citation>
    <scope>NUCLEOTIDE SEQUENCE [LARGE SCALE GENOMIC DNA]</scope>
    <source>
        <strain evidence="2">cv. Jamaican Lion 4</strain>
        <tissue evidence="1">Leaf</tissue>
    </source>
</reference>
<comment type="caution">
    <text evidence="1">The sequence shown here is derived from an EMBL/GenBank/DDBJ whole genome shotgun (WGS) entry which is preliminary data.</text>
</comment>
<gene>
    <name evidence="1" type="ORF">G4B88_022350</name>
</gene>